<proteinExistence type="predicted"/>
<sequence>MKRPKITSALLISKYLQGKYLLSKVLLACSLLFSSLAAHAESLWHRDQGEITLPADYRPGYKPSVNFIVEQDIETGTFIAHPETQARFNRLWMNQSQDKTGKQAEKALLKIGAKALYKMMYQRSKSAKSFLPDEEGKLSLNSDYKKYKLDYDVHVRSSSLTLGMNVEF</sequence>
<dbReference type="AlphaFoldDB" id="A0A927C2A2"/>
<evidence type="ECO:0000313" key="3">
    <source>
        <dbReference type="Proteomes" id="UP000610558"/>
    </source>
</evidence>
<dbReference type="Proteomes" id="UP000610558">
    <property type="component" value="Unassembled WGS sequence"/>
</dbReference>
<evidence type="ECO:0000256" key="1">
    <source>
        <dbReference type="SAM" id="SignalP"/>
    </source>
</evidence>
<gene>
    <name evidence="2" type="ORF">IB286_04075</name>
</gene>
<keyword evidence="3" id="KW-1185">Reference proteome</keyword>
<organism evidence="2 3">
    <name type="scientific">Spongiibacter pelagi</name>
    <dbReference type="NCBI Taxonomy" id="2760804"/>
    <lineage>
        <taxon>Bacteria</taxon>
        <taxon>Pseudomonadati</taxon>
        <taxon>Pseudomonadota</taxon>
        <taxon>Gammaproteobacteria</taxon>
        <taxon>Cellvibrionales</taxon>
        <taxon>Spongiibacteraceae</taxon>
        <taxon>Spongiibacter</taxon>
    </lineage>
</organism>
<feature type="signal peptide" evidence="1">
    <location>
        <begin position="1"/>
        <end position="40"/>
    </location>
</feature>
<name>A0A927C2A2_9GAMM</name>
<evidence type="ECO:0000313" key="2">
    <source>
        <dbReference type="EMBL" id="MBD2858175.1"/>
    </source>
</evidence>
<dbReference type="RefSeq" id="WP_190762784.1">
    <property type="nucleotide sequence ID" value="NZ_JACXLD010000002.1"/>
</dbReference>
<reference evidence="2" key="1">
    <citation type="submission" date="2020-09" db="EMBL/GenBank/DDBJ databases">
        <authorList>
            <person name="Yoon J.-W."/>
        </authorList>
    </citation>
    <scope>NUCLEOTIDE SEQUENCE</scope>
    <source>
        <strain evidence="2">KMU-158</strain>
    </source>
</reference>
<keyword evidence="1" id="KW-0732">Signal</keyword>
<dbReference type="EMBL" id="JACXLD010000002">
    <property type="protein sequence ID" value="MBD2858175.1"/>
    <property type="molecule type" value="Genomic_DNA"/>
</dbReference>
<accession>A0A927C2A2</accession>
<comment type="caution">
    <text evidence="2">The sequence shown here is derived from an EMBL/GenBank/DDBJ whole genome shotgun (WGS) entry which is preliminary data.</text>
</comment>
<feature type="chain" id="PRO_5037921293" evidence="1">
    <location>
        <begin position="41"/>
        <end position="168"/>
    </location>
</feature>
<protein>
    <submittedName>
        <fullName evidence="2">Uncharacterized protein</fullName>
    </submittedName>
</protein>